<organism evidence="1 2">
    <name type="scientific">Candidatus Komeilibacteria bacterium CG10_big_fil_rev_8_21_14_0_10_41_13</name>
    <dbReference type="NCBI Taxonomy" id="1974476"/>
    <lineage>
        <taxon>Bacteria</taxon>
        <taxon>Candidatus Komeiliibacteriota</taxon>
    </lineage>
</organism>
<dbReference type="AlphaFoldDB" id="A0A2M6WC47"/>
<sequence>MPLPDILNIGFKIDEPKLWQVDLPIEEITISELDHNLDIPYLEQEGTDDWNLTPRRLIDNLAKEVSHAQRVRGVDLKYPIEIYNNQGQWIILDGVHRFTKAVWLGQKTIKVRKVSKEVALRAKR</sequence>
<gene>
    <name evidence="1" type="ORF">COU22_02530</name>
</gene>
<reference evidence="2" key="1">
    <citation type="submission" date="2017-09" db="EMBL/GenBank/DDBJ databases">
        <title>Depth-based differentiation of microbial function through sediment-hosted aquifers and enrichment of novel symbionts in the deep terrestrial subsurface.</title>
        <authorList>
            <person name="Probst A.J."/>
            <person name="Ladd B."/>
            <person name="Jarett J.K."/>
            <person name="Geller-Mcgrath D.E."/>
            <person name="Sieber C.M.K."/>
            <person name="Emerson J.B."/>
            <person name="Anantharaman K."/>
            <person name="Thomas B.C."/>
            <person name="Malmstrom R."/>
            <person name="Stieglmeier M."/>
            <person name="Klingl A."/>
            <person name="Woyke T."/>
            <person name="Ryan C.M."/>
            <person name="Banfield J.F."/>
        </authorList>
    </citation>
    <scope>NUCLEOTIDE SEQUENCE [LARGE SCALE GENOMIC DNA]</scope>
</reference>
<proteinExistence type="predicted"/>
<comment type="caution">
    <text evidence="1">The sequence shown here is derived from an EMBL/GenBank/DDBJ whole genome shotgun (WGS) entry which is preliminary data.</text>
</comment>
<accession>A0A2M6WC47</accession>
<evidence type="ECO:0000313" key="1">
    <source>
        <dbReference type="EMBL" id="PIT90379.1"/>
    </source>
</evidence>
<protein>
    <recommendedName>
        <fullName evidence="3">ParB/Sulfiredoxin domain-containing protein</fullName>
    </recommendedName>
</protein>
<dbReference type="SUPFAM" id="SSF110849">
    <property type="entry name" value="ParB/Sulfiredoxin"/>
    <property type="match status" value="1"/>
</dbReference>
<dbReference type="Proteomes" id="UP000230543">
    <property type="component" value="Unassembled WGS sequence"/>
</dbReference>
<dbReference type="EMBL" id="PFBO01000090">
    <property type="protein sequence ID" value="PIT90379.1"/>
    <property type="molecule type" value="Genomic_DNA"/>
</dbReference>
<name>A0A2M6WC47_9BACT</name>
<dbReference type="InterPro" id="IPR036086">
    <property type="entry name" value="ParB/Sulfiredoxin_sf"/>
</dbReference>
<evidence type="ECO:0000313" key="2">
    <source>
        <dbReference type="Proteomes" id="UP000230543"/>
    </source>
</evidence>
<evidence type="ECO:0008006" key="3">
    <source>
        <dbReference type="Google" id="ProtNLM"/>
    </source>
</evidence>